<comment type="caution">
    <text evidence="3">The sequence shown here is derived from an EMBL/GenBank/DDBJ whole genome shotgun (WGS) entry which is preliminary data.</text>
</comment>
<dbReference type="InterPro" id="IPR008523">
    <property type="entry name" value="DUF805"/>
</dbReference>
<feature type="transmembrane region" description="Helical" evidence="2">
    <location>
        <begin position="71"/>
        <end position="95"/>
    </location>
</feature>
<name>A0A062U6U6_9PROT</name>
<dbReference type="GO" id="GO:0016020">
    <property type="term" value="C:membrane"/>
    <property type="evidence" value="ECO:0007669"/>
    <property type="project" value="InterPro"/>
</dbReference>
<evidence type="ECO:0000313" key="4">
    <source>
        <dbReference type="Proteomes" id="UP000027037"/>
    </source>
</evidence>
<proteinExistence type="predicted"/>
<protein>
    <recommendedName>
        <fullName evidence="5">DUF805 domain-containing protein</fullName>
    </recommendedName>
</protein>
<keyword evidence="4" id="KW-1185">Reference proteome</keyword>
<feature type="region of interest" description="Disordered" evidence="1">
    <location>
        <begin position="159"/>
        <end position="178"/>
    </location>
</feature>
<keyword evidence="2" id="KW-1133">Transmembrane helix</keyword>
<dbReference type="Proteomes" id="UP000027037">
    <property type="component" value="Unassembled WGS sequence"/>
</dbReference>
<dbReference type="RefSeq" id="WP_051601415.1">
    <property type="nucleotide sequence ID" value="NZ_AWFF01000043.1"/>
</dbReference>
<accession>A0A062U6U6</accession>
<reference evidence="3 4" key="1">
    <citation type="journal article" date="2014" name="Antonie Van Leeuwenhoek">
        <title>Hyphomonas beringensis sp. nov. and Hyphomonas chukchiensis sp. nov., isolated from surface seawater of the Bering Sea and Chukchi Sea.</title>
        <authorList>
            <person name="Li C."/>
            <person name="Lai Q."/>
            <person name="Li G."/>
            <person name="Dong C."/>
            <person name="Wang J."/>
            <person name="Liao Y."/>
            <person name="Shao Z."/>
        </authorList>
    </citation>
    <scope>NUCLEOTIDE SEQUENCE [LARGE SCALE GENOMIC DNA]</scope>
    <source>
        <strain evidence="3 4">25B14_1</strain>
    </source>
</reference>
<feature type="transmembrane region" description="Helical" evidence="2">
    <location>
        <begin position="132"/>
        <end position="153"/>
    </location>
</feature>
<organism evidence="3 4">
    <name type="scientific">Hyphomonas beringensis</name>
    <dbReference type="NCBI Taxonomy" id="1280946"/>
    <lineage>
        <taxon>Bacteria</taxon>
        <taxon>Pseudomonadati</taxon>
        <taxon>Pseudomonadota</taxon>
        <taxon>Alphaproteobacteria</taxon>
        <taxon>Hyphomonadales</taxon>
        <taxon>Hyphomonadaceae</taxon>
        <taxon>Hyphomonas</taxon>
    </lineage>
</organism>
<dbReference type="eggNOG" id="COG3152">
    <property type="taxonomic scope" value="Bacteria"/>
</dbReference>
<keyword evidence="2" id="KW-0472">Membrane</keyword>
<dbReference type="STRING" id="1280946.HY29_02730"/>
<sequence>MDVQHVLLSPKGRIGPRTFLRGFILLTGGYMLMQLGEVFISPVFGLISLGFIYMYVCVFSKRLHDAGQSGWLYLLFLLGYIVVNTIVTMVLLPMLTPHAYEMYMEFFGYVMSGDSSSAEAFMQENQSILARALSPTLIASFLLSSAVLGFIGSRLPSDPDSNRYGPPPGRGGAANTFS</sequence>
<dbReference type="Pfam" id="PF05656">
    <property type="entry name" value="DUF805"/>
    <property type="match status" value="1"/>
</dbReference>
<dbReference type="EMBL" id="AWFF01000043">
    <property type="protein sequence ID" value="KCZ54002.1"/>
    <property type="molecule type" value="Genomic_DNA"/>
</dbReference>
<dbReference type="OrthoDB" id="9812349at2"/>
<dbReference type="AlphaFoldDB" id="A0A062U6U6"/>
<gene>
    <name evidence="3" type="ORF">HY29_02730</name>
</gene>
<feature type="transmembrane region" description="Helical" evidence="2">
    <location>
        <begin position="39"/>
        <end position="59"/>
    </location>
</feature>
<evidence type="ECO:0000313" key="3">
    <source>
        <dbReference type="EMBL" id="KCZ54002.1"/>
    </source>
</evidence>
<evidence type="ECO:0000256" key="1">
    <source>
        <dbReference type="SAM" id="MobiDB-lite"/>
    </source>
</evidence>
<evidence type="ECO:0008006" key="5">
    <source>
        <dbReference type="Google" id="ProtNLM"/>
    </source>
</evidence>
<dbReference type="PATRIC" id="fig|1280946.3.peg.2173"/>
<keyword evidence="2" id="KW-0812">Transmembrane</keyword>
<evidence type="ECO:0000256" key="2">
    <source>
        <dbReference type="SAM" id="Phobius"/>
    </source>
</evidence>